<dbReference type="InterPro" id="IPR023780">
    <property type="entry name" value="Chromo_domain"/>
</dbReference>
<dbReference type="PANTHER" id="PTHR46148:SF52">
    <property type="entry name" value="OS04G0603800 PROTEIN"/>
    <property type="match status" value="1"/>
</dbReference>
<sequence>PKWLAWAEYWYNTNYHASLKTTPFEALYGRLPPVFVRGDTNLSAVDEVNKLTAERNVMIRELQEQLLKAHNLMRNQANKHRRPVDYEVGDMVFLKIQPYKLKKLAKRLNQKLSPRYYGPYEVLQKIGTVAYKLRLPDDTRVHPVFHASLLKKAVTPNVEPQPLPVCMNEEWYLEPIPEEAMDTRRNEQGEVEVLVKWKELPEFENSWELVDKMRQKFPGFLLEVKENFEGGGIDSYGRVYKRTRKKREVGGNATHSNSTHN</sequence>
<evidence type="ECO:0000313" key="2">
    <source>
        <dbReference type="EMBL" id="MCI10865.1"/>
    </source>
</evidence>
<dbReference type="GO" id="GO:0003676">
    <property type="term" value="F:nucleic acid binding"/>
    <property type="evidence" value="ECO:0007669"/>
    <property type="project" value="InterPro"/>
</dbReference>
<organism evidence="2 3">
    <name type="scientific">Trifolium medium</name>
    <dbReference type="NCBI Taxonomy" id="97028"/>
    <lineage>
        <taxon>Eukaryota</taxon>
        <taxon>Viridiplantae</taxon>
        <taxon>Streptophyta</taxon>
        <taxon>Embryophyta</taxon>
        <taxon>Tracheophyta</taxon>
        <taxon>Spermatophyta</taxon>
        <taxon>Magnoliopsida</taxon>
        <taxon>eudicotyledons</taxon>
        <taxon>Gunneridae</taxon>
        <taxon>Pentapetalae</taxon>
        <taxon>rosids</taxon>
        <taxon>fabids</taxon>
        <taxon>Fabales</taxon>
        <taxon>Fabaceae</taxon>
        <taxon>Papilionoideae</taxon>
        <taxon>50 kb inversion clade</taxon>
        <taxon>NPAAA clade</taxon>
        <taxon>Hologalegina</taxon>
        <taxon>IRL clade</taxon>
        <taxon>Trifolieae</taxon>
        <taxon>Trifolium</taxon>
    </lineage>
</organism>
<dbReference type="Proteomes" id="UP000265520">
    <property type="component" value="Unassembled WGS sequence"/>
</dbReference>
<accession>A0A392PIY9</accession>
<dbReference type="Pfam" id="PF00385">
    <property type="entry name" value="Chromo"/>
    <property type="match status" value="1"/>
</dbReference>
<dbReference type="EMBL" id="LXQA010077927">
    <property type="protein sequence ID" value="MCI10865.1"/>
    <property type="molecule type" value="Genomic_DNA"/>
</dbReference>
<dbReference type="InterPro" id="IPR016197">
    <property type="entry name" value="Chromo-like_dom_sf"/>
</dbReference>
<evidence type="ECO:0000259" key="1">
    <source>
        <dbReference type="PROSITE" id="PS50013"/>
    </source>
</evidence>
<comment type="caution">
    <text evidence="2">The sequence shown here is derived from an EMBL/GenBank/DDBJ whole genome shotgun (WGS) entry which is preliminary data.</text>
</comment>
<feature type="domain" description="Chromo" evidence="1">
    <location>
        <begin position="175"/>
        <end position="208"/>
    </location>
</feature>
<keyword evidence="3" id="KW-1185">Reference proteome</keyword>
<name>A0A392PIY9_9FABA</name>
<dbReference type="SUPFAM" id="SSF54160">
    <property type="entry name" value="Chromo domain-like"/>
    <property type="match status" value="1"/>
</dbReference>
<feature type="non-terminal residue" evidence="2">
    <location>
        <position position="1"/>
    </location>
</feature>
<protein>
    <recommendedName>
        <fullName evidence="1">Chromo domain-containing protein</fullName>
    </recommendedName>
</protein>
<feature type="non-terminal residue" evidence="2">
    <location>
        <position position="261"/>
    </location>
</feature>
<dbReference type="Gene3D" id="2.40.50.40">
    <property type="match status" value="1"/>
</dbReference>
<dbReference type="InterPro" id="IPR036397">
    <property type="entry name" value="RNaseH_sf"/>
</dbReference>
<dbReference type="Pfam" id="PF24626">
    <property type="entry name" value="SH3_Tf2-1"/>
    <property type="match status" value="1"/>
</dbReference>
<dbReference type="PANTHER" id="PTHR46148">
    <property type="entry name" value="CHROMO DOMAIN-CONTAINING PROTEIN"/>
    <property type="match status" value="1"/>
</dbReference>
<proteinExistence type="predicted"/>
<dbReference type="InterPro" id="IPR056924">
    <property type="entry name" value="SH3_Tf2-1"/>
</dbReference>
<reference evidence="2 3" key="1">
    <citation type="journal article" date="2018" name="Front. Plant Sci.">
        <title>Red Clover (Trifolium pratense) and Zigzag Clover (T. medium) - A Picture of Genomic Similarities and Differences.</title>
        <authorList>
            <person name="Dluhosova J."/>
            <person name="Istvanek J."/>
            <person name="Nedelnik J."/>
            <person name="Repkova J."/>
        </authorList>
    </citation>
    <scope>NUCLEOTIDE SEQUENCE [LARGE SCALE GENOMIC DNA]</scope>
    <source>
        <strain evidence="3">cv. 10/8</strain>
        <tissue evidence="2">Leaf</tissue>
    </source>
</reference>
<dbReference type="InterPro" id="IPR000953">
    <property type="entry name" value="Chromo/chromo_shadow_dom"/>
</dbReference>
<dbReference type="PROSITE" id="PS50013">
    <property type="entry name" value="CHROMO_2"/>
    <property type="match status" value="1"/>
</dbReference>
<dbReference type="AlphaFoldDB" id="A0A392PIY9"/>
<evidence type="ECO:0000313" key="3">
    <source>
        <dbReference type="Proteomes" id="UP000265520"/>
    </source>
</evidence>
<dbReference type="Gene3D" id="3.30.420.10">
    <property type="entry name" value="Ribonuclease H-like superfamily/Ribonuclease H"/>
    <property type="match status" value="1"/>
</dbReference>